<dbReference type="Gene3D" id="1.10.287.110">
    <property type="entry name" value="DnaJ domain"/>
    <property type="match status" value="1"/>
</dbReference>
<dbReference type="EMBL" id="JBHLXG010000008">
    <property type="protein sequence ID" value="MFC0226885.1"/>
    <property type="molecule type" value="Genomic_DNA"/>
</dbReference>
<reference evidence="4 5" key="1">
    <citation type="submission" date="2024-09" db="EMBL/GenBank/DDBJ databases">
        <authorList>
            <person name="Sun Q."/>
            <person name="Mori K."/>
        </authorList>
    </citation>
    <scope>NUCLEOTIDE SEQUENCE [LARGE SCALE GENOMIC DNA]</scope>
    <source>
        <strain evidence="4 5">CCM 8626</strain>
    </source>
</reference>
<feature type="domain" description="J" evidence="3">
    <location>
        <begin position="4"/>
        <end position="76"/>
    </location>
</feature>
<keyword evidence="2" id="KW-1133">Transmembrane helix</keyword>
<feature type="transmembrane region" description="Helical" evidence="2">
    <location>
        <begin position="834"/>
        <end position="850"/>
    </location>
</feature>
<evidence type="ECO:0000256" key="1">
    <source>
        <dbReference type="ARBA" id="ARBA00023186"/>
    </source>
</evidence>
<evidence type="ECO:0000313" key="4">
    <source>
        <dbReference type="EMBL" id="MFC0226885.1"/>
    </source>
</evidence>
<evidence type="ECO:0000256" key="2">
    <source>
        <dbReference type="SAM" id="Phobius"/>
    </source>
</evidence>
<dbReference type="Proteomes" id="UP001589792">
    <property type="component" value="Unassembled WGS sequence"/>
</dbReference>
<accession>A0ABV6ED11</accession>
<dbReference type="PROSITE" id="PS50076">
    <property type="entry name" value="DNAJ_2"/>
    <property type="match status" value="1"/>
</dbReference>
<name>A0ABV6ED11_9GAMM</name>
<dbReference type="SMART" id="SM00271">
    <property type="entry name" value="DnaJ"/>
    <property type="match status" value="1"/>
</dbReference>
<feature type="transmembrane region" description="Helical" evidence="2">
    <location>
        <begin position="862"/>
        <end position="881"/>
    </location>
</feature>
<dbReference type="RefSeq" id="WP_380674891.1">
    <property type="nucleotide sequence ID" value="NZ_CP173186.1"/>
</dbReference>
<keyword evidence="2" id="KW-0472">Membrane</keyword>
<proteinExistence type="predicted"/>
<dbReference type="InterPro" id="IPR036869">
    <property type="entry name" value="J_dom_sf"/>
</dbReference>
<organism evidence="4 5">
    <name type="scientific">Serratia aquatilis</name>
    <dbReference type="NCBI Taxonomy" id="1737515"/>
    <lineage>
        <taxon>Bacteria</taxon>
        <taxon>Pseudomonadati</taxon>
        <taxon>Pseudomonadota</taxon>
        <taxon>Gammaproteobacteria</taxon>
        <taxon>Enterobacterales</taxon>
        <taxon>Yersiniaceae</taxon>
        <taxon>Serratia</taxon>
    </lineage>
</organism>
<keyword evidence="1" id="KW-0143">Chaperone</keyword>
<sequence length="898" mass="105061">MNQQCWQILGIEPTDDQQAIRSAYRSKLPDYHPEIDPDGFQLLRQAFENARKLAESPFILHSTHHAASNGTQDDYQNAVVDIQREEQSESLLSATHQEQLFENMLAEFDSLLNTPETRYQAQSWHRYIYQLGQHDIELIDRLRWPLLERVYNASCVSTDCVRLLAERFNWRQRLQELEQDDAARLDDYLDYIARADIFDLSTLSSISLPAQIETVAYFRYAYHLYWNEPIWVLRSLLTDQAVLYWPNCPRLMKQLANWYSLAEVPSEILRDYCLEQLALDTEDRDWLYLTARHCALLHDEQRAFDYWLRLYQLEGHAQAEQWLLNWCREKYPAYLPLLIQSFDRPVYPAVEGGLADDEMQSYLTPTQTVQTFVRWGEAAQLSWDSLPIARAYINWKSGGYKAGVMYEHLVLDDGSDPLRLLYRHASMLTLGNEGLLQQIIDQPTLADPLQALILQGLQSQAAQRLVWLSNSSAITSFTQWLDGPTDHELPELFTDTDSVFRQQVIIWLQQWRYMSPARLNRLYYVPELYSELETIKHWLSYLAVEDQIEIPVFDDATATWDQYRQTCLLALLLNGKVEQIDIACQINNLTPSEQHPVYDLYQLIRQLDPSQGNLAWQFEQQLQLDNRLHYLCWGHLPISISQFLQRVQSHVEQCDVANVDFFYRNAANWRDEILQASLTEQRWFYTFLLHNGYEESYAAIRLELDRVMKELELQQPLSEDSDTGNYRLLQQATLCLNKAPHAILDEKIHQQLMARFADTSLPNISRLNAGLLAQLSNQRGIELQRIQEQMPDSRFWQFWQFNRRIDRMGLLAQLTLVPIAMFLVYILLKSVLSAWVLIGFILINTYSALLRRGHDLDRRYPAIEAGVLMCMPYLIPLYLLIPGVKHRNKHGRPPGEKG</sequence>
<dbReference type="SUPFAM" id="SSF46565">
    <property type="entry name" value="Chaperone J-domain"/>
    <property type="match status" value="1"/>
</dbReference>
<gene>
    <name evidence="4" type="ORF">ACFFJ3_10295</name>
</gene>
<dbReference type="CDD" id="cd06257">
    <property type="entry name" value="DnaJ"/>
    <property type="match status" value="1"/>
</dbReference>
<dbReference type="InterPro" id="IPR001623">
    <property type="entry name" value="DnaJ_domain"/>
</dbReference>
<feature type="transmembrane region" description="Helical" evidence="2">
    <location>
        <begin position="810"/>
        <end position="828"/>
    </location>
</feature>
<comment type="caution">
    <text evidence="4">The sequence shown here is derived from an EMBL/GenBank/DDBJ whole genome shotgun (WGS) entry which is preliminary data.</text>
</comment>
<protein>
    <recommendedName>
        <fullName evidence="3">J domain-containing protein</fullName>
    </recommendedName>
</protein>
<keyword evidence="5" id="KW-1185">Reference proteome</keyword>
<evidence type="ECO:0000259" key="3">
    <source>
        <dbReference type="PROSITE" id="PS50076"/>
    </source>
</evidence>
<keyword evidence="2" id="KW-0812">Transmembrane</keyword>
<evidence type="ECO:0000313" key="5">
    <source>
        <dbReference type="Proteomes" id="UP001589792"/>
    </source>
</evidence>